<dbReference type="EMBL" id="CADEAL010003591">
    <property type="protein sequence ID" value="CAB1445250.1"/>
    <property type="molecule type" value="Genomic_DNA"/>
</dbReference>
<feature type="region of interest" description="Disordered" evidence="1">
    <location>
        <begin position="59"/>
        <end position="79"/>
    </location>
</feature>
<organism evidence="2 3">
    <name type="scientific">Pleuronectes platessa</name>
    <name type="common">European plaice</name>
    <dbReference type="NCBI Taxonomy" id="8262"/>
    <lineage>
        <taxon>Eukaryota</taxon>
        <taxon>Metazoa</taxon>
        <taxon>Chordata</taxon>
        <taxon>Craniata</taxon>
        <taxon>Vertebrata</taxon>
        <taxon>Euteleostomi</taxon>
        <taxon>Actinopterygii</taxon>
        <taxon>Neopterygii</taxon>
        <taxon>Teleostei</taxon>
        <taxon>Neoteleostei</taxon>
        <taxon>Acanthomorphata</taxon>
        <taxon>Carangaria</taxon>
        <taxon>Pleuronectiformes</taxon>
        <taxon>Pleuronectoidei</taxon>
        <taxon>Pleuronectidae</taxon>
        <taxon>Pleuronectes</taxon>
    </lineage>
</organism>
<gene>
    <name evidence="2" type="ORF">PLEPLA_LOCUS32981</name>
</gene>
<proteinExistence type="predicted"/>
<dbReference type="AlphaFoldDB" id="A0A9N7V467"/>
<protein>
    <submittedName>
        <fullName evidence="2">Uncharacterized protein</fullName>
    </submittedName>
</protein>
<keyword evidence="3" id="KW-1185">Reference proteome</keyword>
<evidence type="ECO:0000313" key="2">
    <source>
        <dbReference type="EMBL" id="CAB1445250.1"/>
    </source>
</evidence>
<dbReference type="Proteomes" id="UP001153269">
    <property type="component" value="Unassembled WGS sequence"/>
</dbReference>
<feature type="compositionally biased region" description="Basic and acidic residues" evidence="1">
    <location>
        <begin position="70"/>
        <end position="79"/>
    </location>
</feature>
<accession>A0A9N7V467</accession>
<feature type="compositionally biased region" description="Gly residues" evidence="1">
    <location>
        <begin position="59"/>
        <end position="69"/>
    </location>
</feature>
<sequence>MALCVRGRTDSIDYVWQAERSESEMQSSAAAHRETGFDICGSTQLLWGLVGVLGRAGGGEAGGGGGGGGVERDSSELWGEGRDHSVMENYCHNSCTHKQHTGNTQWCVEPANYDNSAPGDMLTLLVESQIAAVSQRSSRKLGL</sequence>
<evidence type="ECO:0000313" key="3">
    <source>
        <dbReference type="Proteomes" id="UP001153269"/>
    </source>
</evidence>
<name>A0A9N7V467_PLEPL</name>
<reference evidence="2" key="1">
    <citation type="submission" date="2020-03" db="EMBL/GenBank/DDBJ databases">
        <authorList>
            <person name="Weist P."/>
        </authorList>
    </citation>
    <scope>NUCLEOTIDE SEQUENCE</scope>
</reference>
<comment type="caution">
    <text evidence="2">The sequence shown here is derived from an EMBL/GenBank/DDBJ whole genome shotgun (WGS) entry which is preliminary data.</text>
</comment>
<evidence type="ECO:0000256" key="1">
    <source>
        <dbReference type="SAM" id="MobiDB-lite"/>
    </source>
</evidence>